<reference evidence="8" key="1">
    <citation type="submission" date="2016-09" db="EMBL/GenBank/DDBJ databases">
        <authorList>
            <person name="Varghese N."/>
            <person name="Submissions S."/>
        </authorList>
    </citation>
    <scope>NUCLEOTIDE SEQUENCE [LARGE SCALE GENOMIC DNA]</scope>
    <source>
        <strain evidence="8">JS23</strain>
    </source>
</reference>
<dbReference type="InterPro" id="IPR036565">
    <property type="entry name" value="Mur-like_cat_sf"/>
</dbReference>
<dbReference type="GO" id="GO:0005737">
    <property type="term" value="C:cytoplasm"/>
    <property type="evidence" value="ECO:0007669"/>
    <property type="project" value="UniProtKB-SubCell"/>
</dbReference>
<dbReference type="GO" id="GO:0000287">
    <property type="term" value="F:magnesium ion binding"/>
    <property type="evidence" value="ECO:0007669"/>
    <property type="project" value="UniProtKB-UniRule"/>
</dbReference>
<protein>
    <recommendedName>
        <fullName evidence="2">UDP-N-acetylmuramoyl-L-alanyl-D-glutamate--2,6-diaminopimelate ligase</fullName>
        <ecNumber evidence="2">6.3.2.13</ecNumber>
    </recommendedName>
    <alternativeName>
        <fullName evidence="2">Meso-A2pm-adding enzyme</fullName>
    </alternativeName>
    <alternativeName>
        <fullName evidence="2">Meso-diaminopimelate-adding enzyme</fullName>
    </alternativeName>
    <alternativeName>
        <fullName evidence="2">UDP-MurNAc-L-Ala-D-Glu:meso-diaminopimelate ligase</fullName>
    </alternativeName>
    <alternativeName>
        <fullName evidence="2">UDP-MurNAc-tripeptide synthetase</fullName>
    </alternativeName>
    <alternativeName>
        <fullName evidence="2">UDP-N-acetylmuramyl-tripeptide synthetase</fullName>
    </alternativeName>
</protein>
<feature type="domain" description="Mur ligase C-terminal" evidence="5">
    <location>
        <begin position="357"/>
        <end position="491"/>
    </location>
</feature>
<dbReference type="OrthoDB" id="9800958at2"/>
<feature type="modified residue" description="N6-carboxylysine" evidence="2">
    <location>
        <position position="225"/>
    </location>
</feature>
<dbReference type="InterPro" id="IPR013221">
    <property type="entry name" value="Mur_ligase_cen"/>
</dbReference>
<evidence type="ECO:0000259" key="6">
    <source>
        <dbReference type="Pfam" id="PF08245"/>
    </source>
</evidence>
<feature type="binding site" evidence="2">
    <location>
        <begin position="436"/>
        <end position="439"/>
    </location>
    <ligand>
        <name>meso-2,6-diaminopimelate</name>
        <dbReference type="ChEBI" id="CHEBI:57791"/>
    </ligand>
</feature>
<feature type="binding site" evidence="2">
    <location>
        <position position="193"/>
    </location>
    <ligand>
        <name>UDP-N-acetyl-alpha-D-muramoyl-L-alanyl-D-glutamate</name>
        <dbReference type="ChEBI" id="CHEBI:83900"/>
    </ligand>
</feature>
<feature type="binding site" evidence="2">
    <location>
        <position position="191"/>
    </location>
    <ligand>
        <name>UDP-N-acetyl-alpha-D-muramoyl-L-alanyl-D-glutamate</name>
        <dbReference type="ChEBI" id="CHEBI:83900"/>
    </ligand>
</feature>
<dbReference type="GO" id="GO:0071555">
    <property type="term" value="P:cell wall organization"/>
    <property type="evidence" value="ECO:0007669"/>
    <property type="project" value="UniProtKB-KW"/>
</dbReference>
<dbReference type="PANTHER" id="PTHR23135:SF4">
    <property type="entry name" value="UDP-N-ACETYLMURAMOYL-L-ALANYL-D-GLUTAMATE--2,6-DIAMINOPIMELATE LIGASE MURE HOMOLOG, CHLOROPLASTIC"/>
    <property type="match status" value="1"/>
</dbReference>
<dbReference type="InterPro" id="IPR035911">
    <property type="entry name" value="MurE/MurF_N"/>
</dbReference>
<evidence type="ECO:0000259" key="5">
    <source>
        <dbReference type="Pfam" id="PF02875"/>
    </source>
</evidence>
<dbReference type="NCBIfam" id="NF001126">
    <property type="entry name" value="PRK00139.1-4"/>
    <property type="match status" value="1"/>
</dbReference>
<dbReference type="Gene3D" id="3.40.1190.10">
    <property type="entry name" value="Mur-like, catalytic domain"/>
    <property type="match status" value="1"/>
</dbReference>
<dbReference type="SUPFAM" id="SSF53623">
    <property type="entry name" value="MurD-like peptide ligases, catalytic domain"/>
    <property type="match status" value="1"/>
</dbReference>
<feature type="binding site" evidence="2">
    <location>
        <position position="493"/>
    </location>
    <ligand>
        <name>meso-2,6-diaminopimelate</name>
        <dbReference type="ChEBI" id="CHEBI:57791"/>
    </ligand>
</feature>
<keyword evidence="2 3" id="KW-0133">Cell shape</keyword>
<dbReference type="SUPFAM" id="SSF53244">
    <property type="entry name" value="MurD-like peptide ligases, peptide-binding domain"/>
    <property type="match status" value="1"/>
</dbReference>
<evidence type="ECO:0000256" key="1">
    <source>
        <dbReference type="ARBA" id="ARBA00005898"/>
    </source>
</evidence>
<sequence>MTHASLRPDGVAAALQWLRERVTPQADLHVDSRDIRTGDVFLAYAVDGADSRPHAADAVARGAAAVLWQSDRGPVGAPPSTVPVLTLDGLDALAGPLASAWYDAPSETLDTVGITGTNGKTSCSFWIAHALNACARRCAVIGTLGSGFPERPVATGFTTPDAARLQRALRDLVRQGAQAVAMEVSSHALHQGRVNGVAFDVAVFTNLTQDHLDYHGDFAAYEAAKARLFDWPGLRAAVINADDEAGRRLLARLSARTDARVPVIAYGLADAGQIEPAGTGHSGASALRTLIARNLRPTARGTAFDIDGSWGTRAIEVPTFGAFNVSNLLAVVGALLGLGVAWDDALASLPALPAVRGRMERLGGRERADEPLLIVDFAHTPDGLAQTLSALRPLADARGGRLVVAFGCGGDRDPGKRPQMGRIAATLADAVVLTSDNPRSEAPSAIIDQIAAGVPASAAARVRAIEDRASAILQTVRSARVEDVVVLAGKGHESTQEIAGKKRPFSDHDHALLALAARATQAAPPGNLGNPGNAEGATR</sequence>
<dbReference type="Gene3D" id="3.90.190.20">
    <property type="entry name" value="Mur ligase, C-terminal domain"/>
    <property type="match status" value="1"/>
</dbReference>
<dbReference type="HAMAP" id="MF_00208">
    <property type="entry name" value="MurE"/>
    <property type="match status" value="1"/>
</dbReference>
<dbReference type="GO" id="GO:0009252">
    <property type="term" value="P:peptidoglycan biosynthetic process"/>
    <property type="evidence" value="ECO:0007669"/>
    <property type="project" value="UniProtKB-UniRule"/>
</dbReference>
<organism evidence="7 8">
    <name type="scientific">Chitinasiproducens palmae</name>
    <dbReference type="NCBI Taxonomy" id="1770053"/>
    <lineage>
        <taxon>Bacteria</taxon>
        <taxon>Pseudomonadati</taxon>
        <taxon>Pseudomonadota</taxon>
        <taxon>Betaproteobacteria</taxon>
        <taxon>Burkholderiales</taxon>
        <taxon>Burkholderiaceae</taxon>
        <taxon>Chitinasiproducens</taxon>
    </lineage>
</organism>
<name>A0A1H2PRS9_9BURK</name>
<dbReference type="InterPro" id="IPR004101">
    <property type="entry name" value="Mur_ligase_C"/>
</dbReference>
<dbReference type="Proteomes" id="UP000243719">
    <property type="component" value="Unassembled WGS sequence"/>
</dbReference>
<feature type="domain" description="Mur ligase central" evidence="6">
    <location>
        <begin position="114"/>
        <end position="334"/>
    </location>
</feature>
<comment type="cofactor">
    <cofactor evidence="2">
        <name>Mg(2+)</name>
        <dbReference type="ChEBI" id="CHEBI:18420"/>
    </cofactor>
</comment>
<feature type="short sequence motif" description="Meso-diaminopimelate recognition motif" evidence="2">
    <location>
        <begin position="436"/>
        <end position="439"/>
    </location>
</feature>
<keyword evidence="2 3" id="KW-0573">Peptidoglycan synthesis</keyword>
<feature type="region of interest" description="Disordered" evidence="4">
    <location>
        <begin position="520"/>
        <end position="539"/>
    </location>
</feature>
<keyword evidence="2" id="KW-0460">Magnesium</keyword>
<dbReference type="Gene3D" id="3.40.1390.10">
    <property type="entry name" value="MurE/MurF, N-terminal domain"/>
    <property type="match status" value="1"/>
</dbReference>
<feature type="binding site" evidence="2">
    <location>
        <begin position="158"/>
        <end position="159"/>
    </location>
    <ligand>
        <name>UDP-N-acetyl-alpha-D-muramoyl-L-alanyl-D-glutamate</name>
        <dbReference type="ChEBI" id="CHEBI:83900"/>
    </ligand>
</feature>
<comment type="caution">
    <text evidence="2">Lacks conserved residue(s) required for the propagation of feature annotation.</text>
</comment>
<comment type="catalytic activity">
    <reaction evidence="2">
        <text>UDP-N-acetyl-alpha-D-muramoyl-L-alanyl-D-glutamate + meso-2,6-diaminopimelate + ATP = UDP-N-acetyl-alpha-D-muramoyl-L-alanyl-gamma-D-glutamyl-meso-2,6-diaminopimelate + ADP + phosphate + H(+)</text>
        <dbReference type="Rhea" id="RHEA:23676"/>
        <dbReference type="ChEBI" id="CHEBI:15378"/>
        <dbReference type="ChEBI" id="CHEBI:30616"/>
        <dbReference type="ChEBI" id="CHEBI:43474"/>
        <dbReference type="ChEBI" id="CHEBI:57791"/>
        <dbReference type="ChEBI" id="CHEBI:83900"/>
        <dbReference type="ChEBI" id="CHEBI:83905"/>
        <dbReference type="ChEBI" id="CHEBI:456216"/>
        <dbReference type="EC" id="6.3.2.13"/>
    </reaction>
</comment>
<feature type="binding site" evidence="2">
    <location>
        <begin position="116"/>
        <end position="122"/>
    </location>
    <ligand>
        <name>ATP</name>
        <dbReference type="ChEBI" id="CHEBI:30616"/>
    </ligand>
</feature>
<feature type="binding site" evidence="2">
    <location>
        <position position="412"/>
    </location>
    <ligand>
        <name>meso-2,6-diaminopimelate</name>
        <dbReference type="ChEBI" id="CHEBI:57791"/>
    </ligand>
</feature>
<keyword evidence="8" id="KW-1185">Reference proteome</keyword>
<dbReference type="STRING" id="1770053.SAMN05216551_108220"/>
<keyword evidence="2 7" id="KW-0436">Ligase</keyword>
<proteinExistence type="inferred from homology"/>
<accession>A0A1H2PRS9</accession>
<evidence type="ECO:0000256" key="3">
    <source>
        <dbReference type="RuleBase" id="RU004135"/>
    </source>
</evidence>
<dbReference type="GO" id="GO:0051301">
    <property type="term" value="P:cell division"/>
    <property type="evidence" value="ECO:0007669"/>
    <property type="project" value="UniProtKB-KW"/>
</dbReference>
<comment type="pathway">
    <text evidence="2 3">Cell wall biogenesis; peptidoglycan biosynthesis.</text>
</comment>
<dbReference type="Pfam" id="PF02875">
    <property type="entry name" value="Mur_ligase_C"/>
    <property type="match status" value="1"/>
</dbReference>
<comment type="function">
    <text evidence="2">Catalyzes the addition of meso-diaminopimelic acid to the nucleotide precursor UDP-N-acetylmuramoyl-L-alanyl-D-glutamate (UMAG) in the biosynthesis of bacterial cell-wall peptidoglycan.</text>
</comment>
<feature type="binding site" evidence="2">
    <location>
        <position position="185"/>
    </location>
    <ligand>
        <name>UDP-N-acetyl-alpha-D-muramoyl-L-alanyl-D-glutamate</name>
        <dbReference type="ChEBI" id="CHEBI:83900"/>
    </ligand>
</feature>
<dbReference type="InterPro" id="IPR036615">
    <property type="entry name" value="Mur_ligase_C_dom_sf"/>
</dbReference>
<dbReference type="SUPFAM" id="SSF63418">
    <property type="entry name" value="MurE/MurF N-terminal domain"/>
    <property type="match status" value="1"/>
</dbReference>
<keyword evidence="2 3" id="KW-0131">Cell cycle</keyword>
<feature type="binding site" evidence="2">
    <location>
        <position position="489"/>
    </location>
    <ligand>
        <name>meso-2,6-diaminopimelate</name>
        <dbReference type="ChEBI" id="CHEBI:57791"/>
    </ligand>
</feature>
<dbReference type="PANTHER" id="PTHR23135">
    <property type="entry name" value="MUR LIGASE FAMILY MEMBER"/>
    <property type="match status" value="1"/>
</dbReference>
<dbReference type="UniPathway" id="UPA00219"/>
<dbReference type="InterPro" id="IPR005761">
    <property type="entry name" value="UDP-N-AcMur-Glu-dNH2Pim_ligase"/>
</dbReference>
<keyword evidence="2" id="KW-0547">Nucleotide-binding</keyword>
<gene>
    <name evidence="2" type="primary">murE</name>
    <name evidence="7" type="ORF">SAMN05216551_108220</name>
</gene>
<dbReference type="EMBL" id="FNLO01000008">
    <property type="protein sequence ID" value="SDV49595.1"/>
    <property type="molecule type" value="Genomic_DNA"/>
</dbReference>
<comment type="subcellular location">
    <subcellularLocation>
        <location evidence="2 3">Cytoplasm</location>
    </subcellularLocation>
</comment>
<dbReference type="GO" id="GO:0008765">
    <property type="term" value="F:UDP-N-acetylmuramoylalanyl-D-glutamate-2,6-diaminopimelate ligase activity"/>
    <property type="evidence" value="ECO:0007669"/>
    <property type="project" value="UniProtKB-UniRule"/>
</dbReference>
<keyword evidence="2 3" id="KW-0132">Cell division</keyword>
<evidence type="ECO:0000313" key="8">
    <source>
        <dbReference type="Proteomes" id="UP000243719"/>
    </source>
</evidence>
<dbReference type="Pfam" id="PF08245">
    <property type="entry name" value="Mur_ligase_M"/>
    <property type="match status" value="1"/>
</dbReference>
<feature type="binding site" evidence="2">
    <location>
        <position position="32"/>
    </location>
    <ligand>
        <name>UDP-N-acetyl-alpha-D-muramoyl-L-alanyl-D-glutamate</name>
        <dbReference type="ChEBI" id="CHEBI:83900"/>
    </ligand>
</feature>
<dbReference type="EC" id="6.3.2.13" evidence="2"/>
<keyword evidence="2 3" id="KW-0961">Cell wall biogenesis/degradation</keyword>
<evidence type="ECO:0000256" key="4">
    <source>
        <dbReference type="SAM" id="MobiDB-lite"/>
    </source>
</evidence>
<dbReference type="GO" id="GO:0005524">
    <property type="term" value="F:ATP binding"/>
    <property type="evidence" value="ECO:0007669"/>
    <property type="project" value="UniProtKB-UniRule"/>
</dbReference>
<dbReference type="NCBIfam" id="TIGR01085">
    <property type="entry name" value="murE"/>
    <property type="match status" value="1"/>
</dbReference>
<comment type="PTM">
    <text evidence="2">Carboxylation is probably crucial for Mg(2+) binding and, consequently, for the gamma-phosphate positioning of ATP.</text>
</comment>
<keyword evidence="2" id="KW-0963">Cytoplasm</keyword>
<dbReference type="RefSeq" id="WP_091909855.1">
    <property type="nucleotide sequence ID" value="NZ_FNLO01000008.1"/>
</dbReference>
<keyword evidence="2" id="KW-0067">ATP-binding</keyword>
<dbReference type="GO" id="GO:0008360">
    <property type="term" value="P:regulation of cell shape"/>
    <property type="evidence" value="ECO:0007669"/>
    <property type="project" value="UniProtKB-KW"/>
</dbReference>
<evidence type="ECO:0000256" key="2">
    <source>
        <dbReference type="HAMAP-Rule" id="MF_00208"/>
    </source>
</evidence>
<comment type="similarity">
    <text evidence="1 2">Belongs to the MurCDEF family. MurE subfamily.</text>
</comment>
<dbReference type="AlphaFoldDB" id="A0A1H2PRS9"/>
<evidence type="ECO:0000313" key="7">
    <source>
        <dbReference type="EMBL" id="SDV49595.1"/>
    </source>
</evidence>